<evidence type="ECO:0000313" key="5">
    <source>
        <dbReference type="Proteomes" id="UP000199251"/>
    </source>
</evidence>
<dbReference type="SUPFAM" id="SSF140459">
    <property type="entry name" value="PE/PPE dimer-like"/>
    <property type="match status" value="1"/>
</dbReference>
<name>A0A0E4GY50_MYCLN</name>
<dbReference type="Gene3D" id="1.20.1260.20">
    <property type="entry name" value="PPE superfamily"/>
    <property type="match status" value="1"/>
</dbReference>
<gene>
    <name evidence="4" type="ORF">BN1232_02927</name>
</gene>
<reference evidence="4 5" key="1">
    <citation type="submission" date="2015-03" db="EMBL/GenBank/DDBJ databases">
        <authorList>
            <person name="Urmite Genomes"/>
        </authorList>
    </citation>
    <scope>NUCLEOTIDE SEQUENCE [LARGE SCALE GENOMIC DNA]</scope>
    <source>
        <strain evidence="4 5">CSUR P1491</strain>
    </source>
</reference>
<feature type="domain" description="PPE family C-terminal" evidence="3">
    <location>
        <begin position="314"/>
        <end position="386"/>
    </location>
</feature>
<dbReference type="InterPro" id="IPR000030">
    <property type="entry name" value="PPE_dom"/>
</dbReference>
<evidence type="ECO:0000259" key="3">
    <source>
        <dbReference type="Pfam" id="PF12484"/>
    </source>
</evidence>
<dbReference type="PANTHER" id="PTHR46766">
    <property type="entry name" value="GLUTAMINE-RICH PROTEIN 2"/>
    <property type="match status" value="1"/>
</dbReference>
<dbReference type="AlphaFoldDB" id="A0A0E4GY50"/>
<evidence type="ECO:0000313" key="4">
    <source>
        <dbReference type="EMBL" id="CQD14121.1"/>
    </source>
</evidence>
<dbReference type="Pfam" id="PF00823">
    <property type="entry name" value="PPE"/>
    <property type="match status" value="1"/>
</dbReference>
<evidence type="ECO:0000259" key="2">
    <source>
        <dbReference type="Pfam" id="PF00823"/>
    </source>
</evidence>
<dbReference type="EMBL" id="CTEE01000001">
    <property type="protein sequence ID" value="CQD14121.1"/>
    <property type="molecule type" value="Genomic_DNA"/>
</dbReference>
<dbReference type="InterPro" id="IPR022171">
    <property type="entry name" value="PPE_C"/>
</dbReference>
<dbReference type="PANTHER" id="PTHR46766:SF1">
    <property type="entry name" value="GLUTAMINE-RICH PROTEIN 2"/>
    <property type="match status" value="1"/>
</dbReference>
<dbReference type="GO" id="GO:0052572">
    <property type="term" value="P:response to host immune response"/>
    <property type="evidence" value="ECO:0007669"/>
    <property type="project" value="TreeGrafter"/>
</dbReference>
<dbReference type="Proteomes" id="UP000199251">
    <property type="component" value="Unassembled WGS sequence"/>
</dbReference>
<dbReference type="FunFam" id="1.20.1260.20:FF:000001">
    <property type="entry name" value="PPE family protein PPE41"/>
    <property type="match status" value="1"/>
</dbReference>
<feature type="domain" description="PPE" evidence="2">
    <location>
        <begin position="3"/>
        <end position="165"/>
    </location>
</feature>
<accession>A0A0E4GY50</accession>
<dbReference type="Pfam" id="PF12484">
    <property type="entry name" value="PPE-SVP"/>
    <property type="match status" value="1"/>
</dbReference>
<comment type="similarity">
    <text evidence="1">Belongs to the mycobacterial PPE family.</text>
</comment>
<dbReference type="STRING" id="141349.BN1232_02927"/>
<evidence type="ECO:0000256" key="1">
    <source>
        <dbReference type="ARBA" id="ARBA00010652"/>
    </source>
</evidence>
<proteinExistence type="inferred from homology"/>
<organism evidence="4 5">
    <name type="scientific">Mycobacterium lentiflavum</name>
    <dbReference type="NCBI Taxonomy" id="141349"/>
    <lineage>
        <taxon>Bacteria</taxon>
        <taxon>Bacillati</taxon>
        <taxon>Actinomycetota</taxon>
        <taxon>Actinomycetes</taxon>
        <taxon>Mycobacteriales</taxon>
        <taxon>Mycobacteriaceae</taxon>
        <taxon>Mycobacterium</taxon>
        <taxon>Mycobacterium simiae complex</taxon>
    </lineage>
</organism>
<protein>
    <submittedName>
        <fullName evidence="4">PPE family protein</fullName>
    </submittedName>
</protein>
<dbReference type="InterPro" id="IPR038332">
    <property type="entry name" value="PPE_sf"/>
</dbReference>
<sequence length="430" mass="43547">MLDFAALPPEVNSTRMYSGPGSGPLLAAAAAWNALAAEMRSAATDYESVIRELSSAGWIGPSSASMMAAAAQYLAWLNATAAQAEQAGMQANAAATAFEAAFGMTVPPPVVAANRTLLANLVASNIFGQNTPAIAATEAQYMEMWAQDAGAMNGYATASNAAAQMTPFTSPQTNTTPDAATGQNEAVSQALNSAAGNAQSLLSADPTNDVNALAAPQASGSLYDYLTQFFGNTNNTAAGQFLSSNFFANSILNGSLAGGPFNPQSIISTVEGFNFLQTTATTLGGLDDFTGGAEAAVTSLSANSVGSVSAGGASAGIGNAHLVGSMSVPPSWSNAATISAGQGPAPVTGLSDIGSAAGGHREEVAPRHPPVRVSARGHATSAGRRLRDVRRRCHAELWGVAAGSQLGQDVCRTWIGIDAGRRGGLERDRC</sequence>